<reference evidence="1" key="1">
    <citation type="submission" date="2018-06" db="EMBL/GenBank/DDBJ databases">
        <authorList>
            <person name="Zhirakovskaya E."/>
        </authorList>
    </citation>
    <scope>NUCLEOTIDE SEQUENCE</scope>
</reference>
<gene>
    <name evidence="1" type="ORF">MNBD_BACTEROID06-1244</name>
</gene>
<evidence type="ECO:0000313" key="1">
    <source>
        <dbReference type="EMBL" id="VAW27544.1"/>
    </source>
</evidence>
<proteinExistence type="predicted"/>
<protein>
    <submittedName>
        <fullName evidence="1">Uncharacterized protein</fullName>
    </submittedName>
</protein>
<dbReference type="InterPro" id="IPR022541">
    <property type="entry name" value="YhfG"/>
</dbReference>
<accession>A0A3B0V680</accession>
<dbReference type="AlphaFoldDB" id="A0A3B0V680"/>
<dbReference type="Pfam" id="PF10832">
    <property type="entry name" value="YhfG"/>
    <property type="match status" value="1"/>
</dbReference>
<name>A0A3B0V680_9ZZZZ</name>
<sequence>MKTTLVLKASDINELKLLGSYLEVKNHIENELGLKLGVRGWNSIFYKINALKKLIVSNKSNILAVCDENSFVKSKSIISKMIGIKVKAKSWSDLRSKIENMIILFCNNVFDPHEYYEKTKLNKFKNSSKLEGIDIDVSNESCSLESILAKYKR</sequence>
<dbReference type="EMBL" id="UOES01000258">
    <property type="protein sequence ID" value="VAW27544.1"/>
    <property type="molecule type" value="Genomic_DNA"/>
</dbReference>
<organism evidence="1">
    <name type="scientific">hydrothermal vent metagenome</name>
    <dbReference type="NCBI Taxonomy" id="652676"/>
    <lineage>
        <taxon>unclassified sequences</taxon>
        <taxon>metagenomes</taxon>
        <taxon>ecological metagenomes</taxon>
    </lineage>
</organism>